<comment type="caution">
    <text evidence="2">The sequence shown here is derived from an EMBL/GenBank/DDBJ whole genome shotgun (WGS) entry which is preliminary data.</text>
</comment>
<reference evidence="2" key="1">
    <citation type="journal article" date="2021" name="Nat. Commun.">
        <title>Genetic determinants of endophytism in the Arabidopsis root mycobiome.</title>
        <authorList>
            <person name="Mesny F."/>
            <person name="Miyauchi S."/>
            <person name="Thiergart T."/>
            <person name="Pickel B."/>
            <person name="Atanasova L."/>
            <person name="Karlsson M."/>
            <person name="Huettel B."/>
            <person name="Barry K.W."/>
            <person name="Haridas S."/>
            <person name="Chen C."/>
            <person name="Bauer D."/>
            <person name="Andreopoulos W."/>
            <person name="Pangilinan J."/>
            <person name="LaButti K."/>
            <person name="Riley R."/>
            <person name="Lipzen A."/>
            <person name="Clum A."/>
            <person name="Drula E."/>
            <person name="Henrissat B."/>
            <person name="Kohler A."/>
            <person name="Grigoriev I.V."/>
            <person name="Martin F.M."/>
            <person name="Hacquard S."/>
        </authorList>
    </citation>
    <scope>NUCLEOTIDE SEQUENCE</scope>
    <source>
        <strain evidence="2">FSSC 5 MPI-SDFR-AT-0091</strain>
    </source>
</reference>
<evidence type="ECO:0000313" key="2">
    <source>
        <dbReference type="EMBL" id="KAH7271958.1"/>
    </source>
</evidence>
<evidence type="ECO:0000313" key="3">
    <source>
        <dbReference type="Proteomes" id="UP000736672"/>
    </source>
</evidence>
<accession>A0A9P9RB18</accession>
<feature type="region of interest" description="Disordered" evidence="1">
    <location>
        <begin position="169"/>
        <end position="188"/>
    </location>
</feature>
<keyword evidence="3" id="KW-1185">Reference proteome</keyword>
<proteinExistence type="predicted"/>
<organism evidence="2 3">
    <name type="scientific">Fusarium solani</name>
    <name type="common">Filamentous fungus</name>
    <dbReference type="NCBI Taxonomy" id="169388"/>
    <lineage>
        <taxon>Eukaryota</taxon>
        <taxon>Fungi</taxon>
        <taxon>Dikarya</taxon>
        <taxon>Ascomycota</taxon>
        <taxon>Pezizomycotina</taxon>
        <taxon>Sordariomycetes</taxon>
        <taxon>Hypocreomycetidae</taxon>
        <taxon>Hypocreales</taxon>
        <taxon>Nectriaceae</taxon>
        <taxon>Fusarium</taxon>
        <taxon>Fusarium solani species complex</taxon>
    </lineage>
</organism>
<gene>
    <name evidence="2" type="ORF">B0J15DRAFT_163575</name>
</gene>
<name>A0A9P9RB18_FUSSL</name>
<evidence type="ECO:0000256" key="1">
    <source>
        <dbReference type="SAM" id="MobiDB-lite"/>
    </source>
</evidence>
<dbReference type="EMBL" id="JAGTJS010000003">
    <property type="protein sequence ID" value="KAH7271958.1"/>
    <property type="molecule type" value="Genomic_DNA"/>
</dbReference>
<dbReference type="AlphaFoldDB" id="A0A9P9RB18"/>
<protein>
    <submittedName>
        <fullName evidence="2">Uncharacterized protein</fullName>
    </submittedName>
</protein>
<sequence>MAWSRPALGHTENVVRPSRERVNSIRDLTSHRSCPVYRKMGSWLVCFLFALALGPCSLPCPVRHPTSHGMDAATSILESSCNLRHLQTCHGISGLEYLHRKKRYGDLSCLDPLQHGPSLVCPIEGPVRGKLASYDYCTVERERKKKLRGVGGITSPWLKRSPLARGAHLALSGARPGASDGSITREQR</sequence>
<dbReference type="Proteomes" id="UP000736672">
    <property type="component" value="Unassembled WGS sequence"/>
</dbReference>